<dbReference type="PANTHER" id="PTHR36511">
    <property type="entry name" value="MERR FAMILY BACTERIAL REGULATORY PROTEIN"/>
    <property type="match status" value="1"/>
</dbReference>
<proteinExistence type="predicted"/>
<keyword evidence="3" id="KW-0804">Transcription</keyword>
<dbReference type="PROSITE" id="PS50943">
    <property type="entry name" value="HTH_CROC1"/>
    <property type="match status" value="1"/>
</dbReference>
<feature type="domain" description="HTH cro/C1-type" evidence="4">
    <location>
        <begin position="57"/>
        <end position="110"/>
    </location>
</feature>
<dbReference type="PANTHER" id="PTHR36511:SF4">
    <property type="entry name" value="ANTITOXIN MQSA"/>
    <property type="match status" value="1"/>
</dbReference>
<dbReference type="SUPFAM" id="SSF47413">
    <property type="entry name" value="lambda repressor-like DNA-binding domains"/>
    <property type="match status" value="1"/>
</dbReference>
<evidence type="ECO:0000313" key="5">
    <source>
        <dbReference type="EMBL" id="CAA9379954.1"/>
    </source>
</evidence>
<evidence type="ECO:0000256" key="3">
    <source>
        <dbReference type="ARBA" id="ARBA00023163"/>
    </source>
</evidence>
<dbReference type="SMART" id="SM00530">
    <property type="entry name" value="HTH_XRE"/>
    <property type="match status" value="1"/>
</dbReference>
<evidence type="ECO:0000259" key="4">
    <source>
        <dbReference type="PROSITE" id="PS50943"/>
    </source>
</evidence>
<dbReference type="InterPro" id="IPR052359">
    <property type="entry name" value="HTH-type_reg/antitoxin"/>
</dbReference>
<reference evidence="5" key="1">
    <citation type="submission" date="2020-02" db="EMBL/GenBank/DDBJ databases">
        <authorList>
            <person name="Meier V. D."/>
        </authorList>
    </citation>
    <scope>NUCLEOTIDE SEQUENCE</scope>
    <source>
        <strain evidence="5">AVDCRST_MAG93</strain>
    </source>
</reference>
<protein>
    <recommendedName>
        <fullName evidence="4">HTH cro/C1-type domain-containing protein</fullName>
    </recommendedName>
</protein>
<gene>
    <name evidence="5" type="ORF">AVDCRST_MAG93-9099</name>
</gene>
<dbReference type="InterPro" id="IPR001387">
    <property type="entry name" value="Cro/C1-type_HTH"/>
</dbReference>
<dbReference type="Pfam" id="PF01381">
    <property type="entry name" value="HTH_3"/>
    <property type="match status" value="1"/>
</dbReference>
<keyword evidence="1" id="KW-0805">Transcription regulation</keyword>
<evidence type="ECO:0000256" key="1">
    <source>
        <dbReference type="ARBA" id="ARBA00023015"/>
    </source>
</evidence>
<keyword evidence="2" id="KW-0238">DNA-binding</keyword>
<organism evidence="5">
    <name type="scientific">uncultured Chloroflexia bacterium</name>
    <dbReference type="NCBI Taxonomy" id="1672391"/>
    <lineage>
        <taxon>Bacteria</taxon>
        <taxon>Bacillati</taxon>
        <taxon>Chloroflexota</taxon>
        <taxon>Chloroflexia</taxon>
        <taxon>environmental samples</taxon>
    </lineage>
</organism>
<dbReference type="GO" id="GO:0003677">
    <property type="term" value="F:DNA binding"/>
    <property type="evidence" value="ECO:0007669"/>
    <property type="project" value="UniProtKB-KW"/>
</dbReference>
<accession>A0A6J4N7M1</accession>
<dbReference type="InterPro" id="IPR010982">
    <property type="entry name" value="Lambda_DNA-bd_dom_sf"/>
</dbReference>
<dbReference type="CDD" id="cd00093">
    <property type="entry name" value="HTH_XRE"/>
    <property type="match status" value="1"/>
</dbReference>
<name>A0A6J4N7M1_9CHLR</name>
<dbReference type="EMBL" id="CADCTR010003051">
    <property type="protein sequence ID" value="CAA9379954.1"/>
    <property type="molecule type" value="Genomic_DNA"/>
</dbReference>
<dbReference type="Gene3D" id="1.10.260.40">
    <property type="entry name" value="lambda repressor-like DNA-binding domains"/>
    <property type="match status" value="1"/>
</dbReference>
<sequence length="119" mass="13043">MATRTVKVTPEMVEEAMRSVDWKAQAVVTDQEIDAHIASDPDVAPDLSDRAAAAAIVQRVRRQSGLSQVAFATRYGIPVRSLQEWEQGRREPEATVLTYLRVIAAEPDVVARALTVEAA</sequence>
<dbReference type="AlphaFoldDB" id="A0A6J4N7M1"/>
<evidence type="ECO:0000256" key="2">
    <source>
        <dbReference type="ARBA" id="ARBA00023125"/>
    </source>
</evidence>